<dbReference type="PROSITE" id="PS51257">
    <property type="entry name" value="PROKAR_LIPOPROTEIN"/>
    <property type="match status" value="1"/>
</dbReference>
<dbReference type="Proteomes" id="UP001201397">
    <property type="component" value="Unassembled WGS sequence"/>
</dbReference>
<evidence type="ECO:0000313" key="2">
    <source>
        <dbReference type="EMBL" id="MCF7528805.1"/>
    </source>
</evidence>
<dbReference type="EMBL" id="JAKKDL010000001">
    <property type="protein sequence ID" value="MCF7528805.1"/>
    <property type="molecule type" value="Genomic_DNA"/>
</dbReference>
<gene>
    <name evidence="2" type="ORF">L4H06_00925</name>
    <name evidence="3" type="ORF">L4H06_05440</name>
</gene>
<name>A0AAW5AIF9_9NEIS</name>
<evidence type="ECO:0008006" key="5">
    <source>
        <dbReference type="Google" id="ProtNLM"/>
    </source>
</evidence>
<evidence type="ECO:0000313" key="3">
    <source>
        <dbReference type="EMBL" id="MCF7529663.1"/>
    </source>
</evidence>
<keyword evidence="1" id="KW-0732">Signal</keyword>
<reference evidence="3" key="1">
    <citation type="submission" date="2022-01" db="EMBL/GenBank/DDBJ databases">
        <title>Neisseria sp. ZJ104.</title>
        <authorList>
            <person name="Yang C."/>
        </authorList>
    </citation>
    <scope>NUCLEOTIDE SEQUENCE</scope>
    <source>
        <strain evidence="3">ZJ104</strain>
    </source>
</reference>
<dbReference type="AlphaFoldDB" id="A0AAW5AIF9"/>
<sequence length="96" mass="11074">MKKLFIVSVVLLLSACGTFPSASEYWTINGKWPGYEQVQTDMMNCGFINAWNNVDMPHDEYIKAYLCMEQKGYLFNGKKTCDKSVYRDNPVCKNIK</sequence>
<evidence type="ECO:0000256" key="1">
    <source>
        <dbReference type="SAM" id="SignalP"/>
    </source>
</evidence>
<dbReference type="EMBL" id="JAKKDL010000004">
    <property type="protein sequence ID" value="MCF7529663.1"/>
    <property type="molecule type" value="Genomic_DNA"/>
</dbReference>
<dbReference type="RefSeq" id="WP_237092171.1">
    <property type="nucleotide sequence ID" value="NZ_JAKKDL010000001.1"/>
</dbReference>
<evidence type="ECO:0000313" key="4">
    <source>
        <dbReference type="Proteomes" id="UP001201397"/>
    </source>
</evidence>
<proteinExistence type="predicted"/>
<feature type="chain" id="PRO_5043296060" description="Lipoprotein" evidence="1">
    <location>
        <begin position="23"/>
        <end position="96"/>
    </location>
</feature>
<accession>A0AAW5AIF9</accession>
<feature type="signal peptide" evidence="1">
    <location>
        <begin position="1"/>
        <end position="22"/>
    </location>
</feature>
<protein>
    <recommendedName>
        <fullName evidence="5">Lipoprotein</fullName>
    </recommendedName>
</protein>
<organism evidence="3 4">
    <name type="scientific">Neisseria lisongii</name>
    <dbReference type="NCBI Taxonomy" id="2912188"/>
    <lineage>
        <taxon>Bacteria</taxon>
        <taxon>Pseudomonadati</taxon>
        <taxon>Pseudomonadota</taxon>
        <taxon>Betaproteobacteria</taxon>
        <taxon>Neisseriales</taxon>
        <taxon>Neisseriaceae</taxon>
        <taxon>Neisseria</taxon>
    </lineage>
</organism>
<comment type="caution">
    <text evidence="3">The sequence shown here is derived from an EMBL/GenBank/DDBJ whole genome shotgun (WGS) entry which is preliminary data.</text>
</comment>